<proteinExistence type="predicted"/>
<feature type="non-terminal residue" evidence="1">
    <location>
        <position position="52"/>
    </location>
</feature>
<comment type="caution">
    <text evidence="1">The sequence shown here is derived from an EMBL/GenBank/DDBJ whole genome shotgun (WGS) entry which is preliminary data.</text>
</comment>
<reference evidence="1 2" key="1">
    <citation type="journal article" date="2020" name="Appl. Environ. Microbiol.">
        <title>Genomic Characteristics of a Novel Species of Ammonia-Oxidizing Archaea from the Jiulong River Estuary.</title>
        <authorList>
            <person name="Zou D."/>
            <person name="Wan R."/>
            <person name="Han L."/>
            <person name="Xu M.N."/>
            <person name="Liu Y."/>
            <person name="Liu H."/>
            <person name="Kao S.J."/>
            <person name="Li M."/>
        </authorList>
    </citation>
    <scope>NUCLEOTIDE SEQUENCE [LARGE SCALE GENOMIC DNA]</scope>
    <source>
        <strain evidence="1">W1bin1</strain>
    </source>
</reference>
<accession>A0AC60W0V7</accession>
<protein>
    <submittedName>
        <fullName evidence="1">Uncharacterized protein</fullName>
    </submittedName>
</protein>
<gene>
    <name evidence="1" type="ORF">H2B03_08975</name>
</gene>
<dbReference type="Proteomes" id="UP000559653">
    <property type="component" value="Unassembled WGS sequence"/>
</dbReference>
<sequence>MKIVLLLLIMAIIVVVPNSYAQSPNDFGYKMMPEKLVEGTEGILQVYGLTNN</sequence>
<organism evidence="1 2">
    <name type="scientific">Candidatus Nitrosomaritimum aestuariumsis</name>
    <dbReference type="NCBI Taxonomy" id="3342354"/>
    <lineage>
        <taxon>Archaea</taxon>
        <taxon>Nitrososphaerota</taxon>
        <taxon>Nitrososphaeria</taxon>
        <taxon>Nitrosopumilales</taxon>
        <taxon>Nitrosopumilaceae</taxon>
        <taxon>Candidatus Nitrosomaritimum</taxon>
    </lineage>
</organism>
<dbReference type="EMBL" id="JACEMZ010000103">
    <property type="protein sequence ID" value="MBA4453276.1"/>
    <property type="molecule type" value="Genomic_DNA"/>
</dbReference>
<evidence type="ECO:0000313" key="2">
    <source>
        <dbReference type="Proteomes" id="UP000559653"/>
    </source>
</evidence>
<name>A0AC60W0V7_9ARCH</name>
<evidence type="ECO:0000313" key="1">
    <source>
        <dbReference type="EMBL" id="MBA4453276.1"/>
    </source>
</evidence>